<proteinExistence type="predicted"/>
<dbReference type="KEGG" id="ahe:Arch_1788"/>
<dbReference type="STRING" id="644284.Arch_1788"/>
<reference evidence="1 2" key="1">
    <citation type="journal article" date="2010" name="Stand. Genomic Sci.">
        <title>Complete genome sequence of Arcanobacterium haemolyticum type strain (11018).</title>
        <authorList>
            <person name="Yasawong M."/>
            <person name="Teshima H."/>
            <person name="Lapidus A."/>
            <person name="Nolan M."/>
            <person name="Lucas S."/>
            <person name="Glavina Del Rio T."/>
            <person name="Tice H."/>
            <person name="Cheng J."/>
            <person name="Bruce D."/>
            <person name="Detter C."/>
            <person name="Tapia R."/>
            <person name="Han C."/>
            <person name="Goodwin L."/>
            <person name="Pitluck S."/>
            <person name="Liolios K."/>
            <person name="Ivanova N."/>
            <person name="Mavromatis K."/>
            <person name="Mikhailova N."/>
            <person name="Pati A."/>
            <person name="Chen A."/>
            <person name="Palaniappan K."/>
            <person name="Land M."/>
            <person name="Hauser L."/>
            <person name="Chang Y."/>
            <person name="Jeffries C."/>
            <person name="Rohde M."/>
            <person name="Sikorski J."/>
            <person name="Pukall R."/>
            <person name="Goker M."/>
            <person name="Woyke T."/>
            <person name="Bristow J."/>
            <person name="Eisen J."/>
            <person name="Markowitz V."/>
            <person name="Hugenholtz P."/>
            <person name="Kyrpides N."/>
            <person name="Klenk H."/>
        </authorList>
    </citation>
    <scope>NUCLEOTIDE SEQUENCE [LARGE SCALE GENOMIC DNA]</scope>
    <source>
        <strain evidence="2">ATCC 9345 / DSM 20595 / CCUG 17215 / LMG 16163 / NBRC 15585 / NCTC 8452 / 11018</strain>
    </source>
</reference>
<name>D7BLD7_ARCHD</name>
<protein>
    <submittedName>
        <fullName evidence="1">Uncharacterized protein</fullName>
    </submittedName>
</protein>
<keyword evidence="2" id="KW-1185">Reference proteome</keyword>
<sequence length="176" mass="19721">MIIVTTIVSIGFWSTYHLAVTDQLNLDTRRDSTITYRTHNIAESRIYVSDYIGDQANTFALMRTLPLSDKIALLGIVDQGVTVSLHSVNLHDEAIQRDILYSAAVLTAVIKDAKYVAYQSGTLHIEVTRNDVVSFIPDGALTSFDQQTWDRVRRAVPEAVPSLIEVRNTTVKMREP</sequence>
<organism evidence="1 2">
    <name type="scientific">Arcanobacterium haemolyticum (strain ATCC 9345 / DSM 20595 / CCM 5947 / CCUG 17215 / LMG 16163 / NBRC 15585 / NCTC 8452 / 11018)</name>
    <dbReference type="NCBI Taxonomy" id="644284"/>
    <lineage>
        <taxon>Bacteria</taxon>
        <taxon>Bacillati</taxon>
        <taxon>Actinomycetota</taxon>
        <taxon>Actinomycetes</taxon>
        <taxon>Actinomycetales</taxon>
        <taxon>Actinomycetaceae</taxon>
        <taxon>Arcanobacterium</taxon>
    </lineage>
</organism>
<evidence type="ECO:0000313" key="2">
    <source>
        <dbReference type="Proteomes" id="UP000000376"/>
    </source>
</evidence>
<dbReference type="AlphaFoldDB" id="D7BLD7"/>
<accession>D7BLD7</accession>
<evidence type="ECO:0000313" key="1">
    <source>
        <dbReference type="EMBL" id="ADH93467.1"/>
    </source>
</evidence>
<dbReference type="Proteomes" id="UP000000376">
    <property type="component" value="Chromosome"/>
</dbReference>
<dbReference type="EMBL" id="CP002045">
    <property type="protein sequence ID" value="ADH93467.1"/>
    <property type="molecule type" value="Genomic_DNA"/>
</dbReference>
<dbReference type="HOGENOM" id="CLU_1522148_0_0_11"/>
<gene>
    <name evidence="1" type="ordered locus">Arch_1788</name>
</gene>